<dbReference type="SUPFAM" id="SSF54495">
    <property type="entry name" value="UBC-like"/>
    <property type="match status" value="1"/>
</dbReference>
<gene>
    <name evidence="4" type="primary">LOC107880826</name>
</gene>
<accession>A0ABM1LN38</accession>
<evidence type="ECO:0000259" key="2">
    <source>
        <dbReference type="PROSITE" id="PS50127"/>
    </source>
</evidence>
<sequence length="317" mass="35846">MESDRLPKWLRGLFSKPSDRVGSTQIGQNEMEVPTSVVDAAWQRLEEMCPSSKQFRGIESKPSDRVGLTQIGQNDIEFSSRLPKSFMEGYCQRIEERCRRIKEEYREIKSNPSPYFACRILERNLREWLFGIRGPSGTEYVGGIYIGKILFPKEYPLKPPSFVFLTTNGRFKTHNKIRIKRLDEWQPSWLMRDALDALIEEMPTDPDGGSVEYSKKQRREWARSSRAAAPECSSPERQKLVEEIHNYLLSKSSPDPVPSQNHGAKRKHGTGSGGGANGSVVNVIGNIFNANNSKGVGILDSMNEASNPKKAKLDDHV</sequence>
<dbReference type="GeneID" id="107880826"/>
<dbReference type="RefSeq" id="XP_016648815.1">
    <property type="nucleotide sequence ID" value="XM_016793329.1"/>
</dbReference>
<name>A0ABM1LN38_PRUMU</name>
<evidence type="ECO:0000256" key="1">
    <source>
        <dbReference type="SAM" id="MobiDB-lite"/>
    </source>
</evidence>
<organism evidence="3 4">
    <name type="scientific">Prunus mume</name>
    <name type="common">Japanese apricot</name>
    <name type="synonym">Armeniaca mume</name>
    <dbReference type="NCBI Taxonomy" id="102107"/>
    <lineage>
        <taxon>Eukaryota</taxon>
        <taxon>Viridiplantae</taxon>
        <taxon>Streptophyta</taxon>
        <taxon>Embryophyta</taxon>
        <taxon>Tracheophyta</taxon>
        <taxon>Spermatophyta</taxon>
        <taxon>Magnoliopsida</taxon>
        <taxon>eudicotyledons</taxon>
        <taxon>Gunneridae</taxon>
        <taxon>Pentapetalae</taxon>
        <taxon>rosids</taxon>
        <taxon>fabids</taxon>
        <taxon>Rosales</taxon>
        <taxon>Rosaceae</taxon>
        <taxon>Amygdaloideae</taxon>
        <taxon>Amygdaleae</taxon>
        <taxon>Prunus</taxon>
    </lineage>
</organism>
<protein>
    <submittedName>
        <fullName evidence="4">Ubiquitin-conjugating enzyme E2 32-like</fullName>
    </submittedName>
</protein>
<dbReference type="InterPro" id="IPR016135">
    <property type="entry name" value="UBQ-conjugating_enzyme/RWD"/>
</dbReference>
<feature type="region of interest" description="Disordered" evidence="1">
    <location>
        <begin position="250"/>
        <end position="276"/>
    </location>
</feature>
<keyword evidence="3" id="KW-1185">Reference proteome</keyword>
<dbReference type="PANTHER" id="PTHR24067">
    <property type="entry name" value="UBIQUITIN-CONJUGATING ENZYME E2"/>
    <property type="match status" value="1"/>
</dbReference>
<dbReference type="Proteomes" id="UP000694861">
    <property type="component" value="Linkage group LG3"/>
</dbReference>
<evidence type="ECO:0000313" key="4">
    <source>
        <dbReference type="RefSeq" id="XP_016648815.1"/>
    </source>
</evidence>
<evidence type="ECO:0000313" key="3">
    <source>
        <dbReference type="Proteomes" id="UP000694861"/>
    </source>
</evidence>
<dbReference type="Gene3D" id="3.10.110.10">
    <property type="entry name" value="Ubiquitin Conjugating Enzyme"/>
    <property type="match status" value="1"/>
</dbReference>
<dbReference type="InterPro" id="IPR050113">
    <property type="entry name" value="Ub_conjugating_enzyme"/>
</dbReference>
<dbReference type="SMART" id="SM00212">
    <property type="entry name" value="UBCc"/>
    <property type="match status" value="1"/>
</dbReference>
<proteinExistence type="predicted"/>
<feature type="domain" description="UBC core" evidence="2">
    <location>
        <begin position="96"/>
        <end position="250"/>
    </location>
</feature>
<dbReference type="InterPro" id="IPR000608">
    <property type="entry name" value="UBC"/>
</dbReference>
<feature type="compositionally biased region" description="Polar residues" evidence="1">
    <location>
        <begin position="250"/>
        <end position="262"/>
    </location>
</feature>
<reference evidence="4" key="2">
    <citation type="submission" date="2025-08" db="UniProtKB">
        <authorList>
            <consortium name="RefSeq"/>
        </authorList>
    </citation>
    <scope>IDENTIFICATION</scope>
</reference>
<dbReference type="CDD" id="cd23799">
    <property type="entry name" value="UBCc_UBE2J"/>
    <property type="match status" value="1"/>
</dbReference>
<dbReference type="PROSITE" id="PS50127">
    <property type="entry name" value="UBC_2"/>
    <property type="match status" value="1"/>
</dbReference>
<reference evidence="3" key="1">
    <citation type="journal article" date="2012" name="Nat. Commun.">
        <title>The genome of Prunus mume.</title>
        <authorList>
            <person name="Zhang Q."/>
            <person name="Chen W."/>
            <person name="Sun L."/>
            <person name="Zhao F."/>
            <person name="Huang B."/>
            <person name="Yang W."/>
            <person name="Tao Y."/>
            <person name="Wang J."/>
            <person name="Yuan Z."/>
            <person name="Fan G."/>
            <person name="Xing Z."/>
            <person name="Han C."/>
            <person name="Pan H."/>
            <person name="Zhong X."/>
            <person name="Shi W."/>
            <person name="Liang X."/>
            <person name="Du D."/>
            <person name="Sun F."/>
            <person name="Xu Z."/>
            <person name="Hao R."/>
            <person name="Lv T."/>
            <person name="Lv Y."/>
            <person name="Zheng Z."/>
            <person name="Sun M."/>
            <person name="Luo L."/>
            <person name="Cai M."/>
            <person name="Gao Y."/>
            <person name="Wang J."/>
            <person name="Yin Y."/>
            <person name="Xu X."/>
            <person name="Cheng T."/>
            <person name="Wang J."/>
        </authorList>
    </citation>
    <scope>NUCLEOTIDE SEQUENCE [LARGE SCALE GENOMIC DNA]</scope>
</reference>
<dbReference type="Pfam" id="PF00179">
    <property type="entry name" value="UQ_con"/>
    <property type="match status" value="1"/>
</dbReference>